<organism evidence="6 7">
    <name type="scientific">Humisphaera borealis</name>
    <dbReference type="NCBI Taxonomy" id="2807512"/>
    <lineage>
        <taxon>Bacteria</taxon>
        <taxon>Pseudomonadati</taxon>
        <taxon>Planctomycetota</taxon>
        <taxon>Phycisphaerae</taxon>
        <taxon>Tepidisphaerales</taxon>
        <taxon>Tepidisphaeraceae</taxon>
        <taxon>Humisphaera</taxon>
    </lineage>
</organism>
<evidence type="ECO:0000256" key="3">
    <source>
        <dbReference type="PIRSR" id="PIRSR639383-2"/>
    </source>
</evidence>
<dbReference type="PANTHER" id="PTHR42997:SF1">
    <property type="entry name" value="AP-4-A PHOSPHORYLASE"/>
    <property type="match status" value="1"/>
</dbReference>
<dbReference type="CDD" id="cd01275">
    <property type="entry name" value="FHIT"/>
    <property type="match status" value="1"/>
</dbReference>
<dbReference type="RefSeq" id="WP_206290693.1">
    <property type="nucleotide sequence ID" value="NZ_CP063458.1"/>
</dbReference>
<accession>A0A7M2WQT2</accession>
<reference evidence="6 7" key="1">
    <citation type="submission" date="2020-10" db="EMBL/GenBank/DDBJ databases">
        <title>Wide distribution of Phycisphaera-like planctomycetes from WD2101 soil group in peatlands and genome analysis of the first cultivated representative.</title>
        <authorList>
            <person name="Dedysh S.N."/>
            <person name="Beletsky A.V."/>
            <person name="Ivanova A."/>
            <person name="Kulichevskaya I.S."/>
            <person name="Suzina N.E."/>
            <person name="Philippov D.A."/>
            <person name="Rakitin A.L."/>
            <person name="Mardanov A.V."/>
            <person name="Ravin N.V."/>
        </authorList>
    </citation>
    <scope>NUCLEOTIDE SEQUENCE [LARGE SCALE GENOMIC DNA]</scope>
    <source>
        <strain evidence="6 7">M1803</strain>
    </source>
</reference>
<keyword evidence="7" id="KW-1185">Reference proteome</keyword>
<proteinExistence type="predicted"/>
<evidence type="ECO:0000256" key="1">
    <source>
        <dbReference type="ARBA" id="ARBA00022741"/>
    </source>
</evidence>
<dbReference type="InterPro" id="IPR039383">
    <property type="entry name" value="FHIT"/>
</dbReference>
<dbReference type="PANTHER" id="PTHR42997">
    <property type="entry name" value="HIT FAMILY HYDROLASE"/>
    <property type="match status" value="1"/>
</dbReference>
<evidence type="ECO:0000256" key="4">
    <source>
        <dbReference type="PROSITE-ProRule" id="PRU00464"/>
    </source>
</evidence>
<keyword evidence="1" id="KW-0547">Nucleotide-binding</keyword>
<name>A0A7M2WQT2_9BACT</name>
<dbReference type="PROSITE" id="PS51084">
    <property type="entry name" value="HIT_2"/>
    <property type="match status" value="1"/>
</dbReference>
<dbReference type="AlphaFoldDB" id="A0A7M2WQT2"/>
<sequence length="168" mass="18649">MRESVLYAPWRMSYIKSLTKPDEGVCFLCKAAEESTEAERSAALVLWQTDHSVVLLNRYPYANGHLMVAPRSHVPDLDLMSSDQQTDLMVQTTEAVKLLRRAVSAQGFNIGINVGRCAGAGVPGHLHQHIVPRWGGDVSFMQVVGETRIVPEALSKTYQELLAFIRQA</sequence>
<dbReference type="EMBL" id="CP063458">
    <property type="protein sequence ID" value="QOV87783.1"/>
    <property type="molecule type" value="Genomic_DNA"/>
</dbReference>
<evidence type="ECO:0000313" key="6">
    <source>
        <dbReference type="EMBL" id="QOV87783.1"/>
    </source>
</evidence>
<feature type="binding site" evidence="3">
    <location>
        <position position="129"/>
    </location>
    <ligand>
        <name>substrate</name>
    </ligand>
</feature>
<feature type="binding site" evidence="3">
    <location>
        <position position="57"/>
    </location>
    <ligand>
        <name>substrate</name>
    </ligand>
</feature>
<evidence type="ECO:0000313" key="7">
    <source>
        <dbReference type="Proteomes" id="UP000593765"/>
    </source>
</evidence>
<feature type="short sequence motif" description="Histidine triad motif" evidence="4">
    <location>
        <begin position="125"/>
        <end position="129"/>
    </location>
</feature>
<evidence type="ECO:0000256" key="2">
    <source>
        <dbReference type="PIRSR" id="PIRSR639383-1"/>
    </source>
</evidence>
<evidence type="ECO:0000259" key="5">
    <source>
        <dbReference type="PROSITE" id="PS51084"/>
    </source>
</evidence>
<dbReference type="Gene3D" id="3.30.428.10">
    <property type="entry name" value="HIT-like"/>
    <property type="match status" value="1"/>
</dbReference>
<dbReference type="InterPro" id="IPR052908">
    <property type="entry name" value="AP-4-A_phosphorylase"/>
</dbReference>
<dbReference type="Pfam" id="PF01230">
    <property type="entry name" value="HIT"/>
    <property type="match status" value="1"/>
</dbReference>
<feature type="binding site" evidence="3">
    <location>
        <begin position="119"/>
        <end position="122"/>
    </location>
    <ligand>
        <name>substrate</name>
    </ligand>
</feature>
<feature type="domain" description="HIT" evidence="5">
    <location>
        <begin position="27"/>
        <end position="140"/>
    </location>
</feature>
<dbReference type="InterPro" id="IPR011146">
    <property type="entry name" value="HIT-like"/>
</dbReference>
<dbReference type="Proteomes" id="UP000593765">
    <property type="component" value="Chromosome"/>
</dbReference>
<dbReference type="InterPro" id="IPR036265">
    <property type="entry name" value="HIT-like_sf"/>
</dbReference>
<dbReference type="GO" id="GO:0003824">
    <property type="term" value="F:catalytic activity"/>
    <property type="evidence" value="ECO:0007669"/>
    <property type="project" value="InterPro"/>
</dbReference>
<feature type="active site" description="Tele-AMP-histidine intermediate" evidence="2">
    <location>
        <position position="127"/>
    </location>
</feature>
<gene>
    <name evidence="6" type="ORF">IPV69_15995</name>
</gene>
<protein>
    <submittedName>
        <fullName evidence="6">HIT domain-containing protein</fullName>
    </submittedName>
</protein>
<dbReference type="KEGG" id="hbs:IPV69_15995"/>
<dbReference type="SUPFAM" id="SSF54197">
    <property type="entry name" value="HIT-like"/>
    <property type="match status" value="1"/>
</dbReference>
<dbReference type="GO" id="GO:0000166">
    <property type="term" value="F:nucleotide binding"/>
    <property type="evidence" value="ECO:0007669"/>
    <property type="project" value="UniProtKB-KW"/>
</dbReference>